<evidence type="ECO:0000256" key="1">
    <source>
        <dbReference type="SAM" id="Phobius"/>
    </source>
</evidence>
<dbReference type="EMBL" id="CAMGYJ010000011">
    <property type="protein sequence ID" value="CAI0557597.1"/>
    <property type="molecule type" value="Genomic_DNA"/>
</dbReference>
<evidence type="ECO:0000313" key="3">
    <source>
        <dbReference type="Proteomes" id="UP001154282"/>
    </source>
</evidence>
<proteinExistence type="predicted"/>
<reference evidence="2" key="1">
    <citation type="submission" date="2022-08" db="EMBL/GenBank/DDBJ databases">
        <authorList>
            <person name="Gutierrez-Valencia J."/>
        </authorList>
    </citation>
    <scope>NUCLEOTIDE SEQUENCE</scope>
</reference>
<evidence type="ECO:0000313" key="2">
    <source>
        <dbReference type="EMBL" id="CAI0557597.1"/>
    </source>
</evidence>
<dbReference type="AlphaFoldDB" id="A0AAV0RIZ6"/>
<name>A0AAV0RIZ6_9ROSI</name>
<organism evidence="2 3">
    <name type="scientific">Linum tenue</name>
    <dbReference type="NCBI Taxonomy" id="586396"/>
    <lineage>
        <taxon>Eukaryota</taxon>
        <taxon>Viridiplantae</taxon>
        <taxon>Streptophyta</taxon>
        <taxon>Embryophyta</taxon>
        <taxon>Tracheophyta</taxon>
        <taxon>Spermatophyta</taxon>
        <taxon>Magnoliopsida</taxon>
        <taxon>eudicotyledons</taxon>
        <taxon>Gunneridae</taxon>
        <taxon>Pentapetalae</taxon>
        <taxon>rosids</taxon>
        <taxon>fabids</taxon>
        <taxon>Malpighiales</taxon>
        <taxon>Linaceae</taxon>
        <taxon>Linum</taxon>
    </lineage>
</organism>
<accession>A0AAV0RIZ6</accession>
<keyword evidence="3" id="KW-1185">Reference proteome</keyword>
<keyword evidence="1" id="KW-0472">Membrane</keyword>
<keyword evidence="1" id="KW-1133">Transmembrane helix</keyword>
<dbReference type="Proteomes" id="UP001154282">
    <property type="component" value="Unassembled WGS sequence"/>
</dbReference>
<sequence>MSIYTKPETLIPYTETISCESISIRPGDIQITPVTFLHTQRLPHRLRRINNVVRTRRLVIMIRITPHGGVTLVHHHGPSCLPIPMNVDEVETPAFLVEPPRRQSNDRLVVGVELVVALGWCSPAAPCLEAVPRQGRLGAGGDRRGAFVGGVLLAGFAAVGFLALVALPRWRSDPCDVATRLAGLAVHVGRSEDENGGEEKNWGRGLAGDVHHCGCVFWSL</sequence>
<gene>
    <name evidence="2" type="ORF">LITE_LOCUS48424</name>
</gene>
<comment type="caution">
    <text evidence="2">The sequence shown here is derived from an EMBL/GenBank/DDBJ whole genome shotgun (WGS) entry which is preliminary data.</text>
</comment>
<protein>
    <submittedName>
        <fullName evidence="2">Uncharacterized protein</fullName>
    </submittedName>
</protein>
<feature type="transmembrane region" description="Helical" evidence="1">
    <location>
        <begin position="145"/>
        <end position="167"/>
    </location>
</feature>
<keyword evidence="1" id="KW-0812">Transmembrane</keyword>